<dbReference type="Gene3D" id="3.40.50.2300">
    <property type="match status" value="1"/>
</dbReference>
<dbReference type="PANTHER" id="PTHR43214">
    <property type="entry name" value="TWO-COMPONENT RESPONSE REGULATOR"/>
    <property type="match status" value="1"/>
</dbReference>
<keyword evidence="3" id="KW-0804">Transcription</keyword>
<feature type="domain" description="Response regulatory" evidence="6">
    <location>
        <begin position="1"/>
        <end position="62"/>
    </location>
</feature>
<dbReference type="InterPro" id="IPR011006">
    <property type="entry name" value="CheY-like_superfamily"/>
</dbReference>
<dbReference type="CDD" id="cd06170">
    <property type="entry name" value="LuxR_C_like"/>
    <property type="match status" value="1"/>
</dbReference>
<comment type="caution">
    <text evidence="7">The sequence shown here is derived from an EMBL/GenBank/DDBJ whole genome shotgun (WGS) entry which is preliminary data.</text>
</comment>
<comment type="caution">
    <text evidence="4">Lacks conserved residue(s) required for the propagation of feature annotation.</text>
</comment>
<dbReference type="PROSITE" id="PS00622">
    <property type="entry name" value="HTH_LUXR_1"/>
    <property type="match status" value="1"/>
</dbReference>
<name>A0A931A8M9_9ACTN</name>
<evidence type="ECO:0000256" key="3">
    <source>
        <dbReference type="ARBA" id="ARBA00023163"/>
    </source>
</evidence>
<protein>
    <submittedName>
        <fullName evidence="7">Response regulator transcription factor</fullName>
    </submittedName>
</protein>
<dbReference type="SUPFAM" id="SSF46894">
    <property type="entry name" value="C-terminal effector domain of the bipartite response regulators"/>
    <property type="match status" value="1"/>
</dbReference>
<gene>
    <name evidence="7" type="ORF">ITP53_03645</name>
</gene>
<dbReference type="PROSITE" id="PS50110">
    <property type="entry name" value="RESPONSE_REGULATORY"/>
    <property type="match status" value="1"/>
</dbReference>
<evidence type="ECO:0000313" key="8">
    <source>
        <dbReference type="Proteomes" id="UP000605361"/>
    </source>
</evidence>
<evidence type="ECO:0000256" key="1">
    <source>
        <dbReference type="ARBA" id="ARBA00023015"/>
    </source>
</evidence>
<reference evidence="7" key="1">
    <citation type="submission" date="2020-11" db="EMBL/GenBank/DDBJ databases">
        <title>Whole-genome analyses of Nonomuraea sp. K274.</title>
        <authorList>
            <person name="Veyisoglu A."/>
        </authorList>
    </citation>
    <scope>NUCLEOTIDE SEQUENCE</scope>
    <source>
        <strain evidence="7">K274</strain>
    </source>
</reference>
<dbReference type="PROSITE" id="PS50043">
    <property type="entry name" value="HTH_LUXR_2"/>
    <property type="match status" value="1"/>
</dbReference>
<keyword evidence="2" id="KW-0238">DNA-binding</keyword>
<dbReference type="SUPFAM" id="SSF52172">
    <property type="entry name" value="CheY-like"/>
    <property type="match status" value="1"/>
</dbReference>
<dbReference type="Proteomes" id="UP000605361">
    <property type="component" value="Unassembled WGS sequence"/>
</dbReference>
<keyword evidence="1" id="KW-0805">Transcription regulation</keyword>
<evidence type="ECO:0000256" key="4">
    <source>
        <dbReference type="PROSITE-ProRule" id="PRU00169"/>
    </source>
</evidence>
<dbReference type="SMART" id="SM00421">
    <property type="entry name" value="HTH_LUXR"/>
    <property type="match status" value="1"/>
</dbReference>
<evidence type="ECO:0000259" key="6">
    <source>
        <dbReference type="PROSITE" id="PS50110"/>
    </source>
</evidence>
<dbReference type="GO" id="GO:0000160">
    <property type="term" value="P:phosphorelay signal transduction system"/>
    <property type="evidence" value="ECO:0007669"/>
    <property type="project" value="InterPro"/>
</dbReference>
<dbReference type="InterPro" id="IPR039420">
    <property type="entry name" value="WalR-like"/>
</dbReference>
<accession>A0A931A8M9</accession>
<proteinExistence type="predicted"/>
<dbReference type="PRINTS" id="PR00038">
    <property type="entry name" value="HTHLUXR"/>
</dbReference>
<evidence type="ECO:0000313" key="7">
    <source>
        <dbReference type="EMBL" id="MBF8184847.1"/>
    </source>
</evidence>
<dbReference type="AlphaFoldDB" id="A0A931A8M9"/>
<dbReference type="EMBL" id="JADOGI010000006">
    <property type="protein sequence ID" value="MBF8184847.1"/>
    <property type="molecule type" value="Genomic_DNA"/>
</dbReference>
<evidence type="ECO:0000256" key="2">
    <source>
        <dbReference type="ARBA" id="ARBA00023125"/>
    </source>
</evidence>
<dbReference type="GO" id="GO:0003677">
    <property type="term" value="F:DNA binding"/>
    <property type="evidence" value="ECO:0007669"/>
    <property type="project" value="UniProtKB-KW"/>
</dbReference>
<feature type="domain" description="HTH luxR-type" evidence="5">
    <location>
        <begin position="91"/>
        <end position="156"/>
    </location>
</feature>
<sequence>MSRRPASAATCAAAELAGTPVVMLTAFGDEENVRLALQQGVSGFVLKSCEPDELIRAVRAAHAGQAYLSPAVTRHVLGMVSFDTGERGRDAARRLAALTPRELDVLREVAEGLSNVEVGRRLHMSEATVKTYVSRILTKLGCANRVQAALLLRDAGPQG</sequence>
<dbReference type="InterPro" id="IPR000792">
    <property type="entry name" value="Tscrpt_reg_LuxR_C"/>
</dbReference>
<dbReference type="Pfam" id="PF00196">
    <property type="entry name" value="GerE"/>
    <property type="match status" value="1"/>
</dbReference>
<dbReference type="PANTHER" id="PTHR43214:SF24">
    <property type="entry name" value="TRANSCRIPTIONAL REGULATORY PROTEIN NARL-RELATED"/>
    <property type="match status" value="1"/>
</dbReference>
<dbReference type="InterPro" id="IPR016032">
    <property type="entry name" value="Sig_transdc_resp-reg_C-effctor"/>
</dbReference>
<organism evidence="7 8">
    <name type="scientific">Nonomuraea cypriaca</name>
    <dbReference type="NCBI Taxonomy" id="1187855"/>
    <lineage>
        <taxon>Bacteria</taxon>
        <taxon>Bacillati</taxon>
        <taxon>Actinomycetota</taxon>
        <taxon>Actinomycetes</taxon>
        <taxon>Streptosporangiales</taxon>
        <taxon>Streptosporangiaceae</taxon>
        <taxon>Nonomuraea</taxon>
    </lineage>
</organism>
<keyword evidence="8" id="KW-1185">Reference proteome</keyword>
<dbReference type="InterPro" id="IPR001789">
    <property type="entry name" value="Sig_transdc_resp-reg_receiver"/>
</dbReference>
<dbReference type="GO" id="GO:0006355">
    <property type="term" value="P:regulation of DNA-templated transcription"/>
    <property type="evidence" value="ECO:0007669"/>
    <property type="project" value="InterPro"/>
</dbReference>
<evidence type="ECO:0000259" key="5">
    <source>
        <dbReference type="PROSITE" id="PS50043"/>
    </source>
</evidence>